<evidence type="ECO:0000256" key="12">
    <source>
        <dbReference type="ARBA" id="ARBA00023315"/>
    </source>
</evidence>
<feature type="transmembrane region" description="Helical" evidence="14">
    <location>
        <begin position="270"/>
        <end position="293"/>
    </location>
</feature>
<keyword evidence="6 14" id="KW-0812">Transmembrane</keyword>
<gene>
    <name evidence="15" type="ORF">CCMP2556_LOCUS42889</name>
</gene>
<feature type="transmembrane region" description="Helical" evidence="14">
    <location>
        <begin position="299"/>
        <end position="319"/>
    </location>
</feature>
<keyword evidence="4" id="KW-0444">Lipid biosynthesis</keyword>
<evidence type="ECO:0000256" key="13">
    <source>
        <dbReference type="SAM" id="MobiDB-lite"/>
    </source>
</evidence>
<evidence type="ECO:0000256" key="7">
    <source>
        <dbReference type="ARBA" id="ARBA00022989"/>
    </source>
</evidence>
<keyword evidence="16" id="KW-1185">Reference proteome</keyword>
<keyword evidence="8" id="KW-0443">Lipid metabolism</keyword>
<accession>A0ABP0QL93</accession>
<evidence type="ECO:0000256" key="10">
    <source>
        <dbReference type="ARBA" id="ARBA00023209"/>
    </source>
</evidence>
<dbReference type="EMBL" id="CAXAMN010024694">
    <property type="protein sequence ID" value="CAK9089040.1"/>
    <property type="molecule type" value="Genomic_DNA"/>
</dbReference>
<evidence type="ECO:0000313" key="15">
    <source>
        <dbReference type="EMBL" id="CAK9089040.1"/>
    </source>
</evidence>
<dbReference type="Proteomes" id="UP001642484">
    <property type="component" value="Unassembled WGS sequence"/>
</dbReference>
<dbReference type="InterPro" id="IPR021261">
    <property type="entry name" value="GPCAT"/>
</dbReference>
<sequence>MAPKQRDASPAARVPPVPGKASQCTASPKEPPPPAKAAPPTFKRQTSIYALTPDRRWLRPSWAFPLYAAALGLTLLLCFVWQPSYELLRLQYTFVGVGLLLYRVYYYAHKERILYFIDLCFVSSIFLIWSLWFCTDGRCSQEWLWAVYLVAQGPVAGATFPLQTPLTLHHPEAFESFFLHASPMWISYAVRWRWAGFETIPSVGQLVAAAFWKIFFPWFIAYLIFLLVQPFLPDKIAGYETLVDGLILPSLTTEQRLNAKRQKYSSYAKGVLMATSLHAVLSSSGFLAAALAFQYHEVQIVWILCVFMGCLISGARFYYQSAHPQYVAPGQLQGFINMSIAWAFVLPTYCHAAGYYRFW</sequence>
<keyword evidence="12" id="KW-0012">Acyltransferase</keyword>
<feature type="transmembrane region" description="Helical" evidence="14">
    <location>
        <begin position="88"/>
        <end position="106"/>
    </location>
</feature>
<feature type="transmembrane region" description="Helical" evidence="14">
    <location>
        <begin position="340"/>
        <end position="358"/>
    </location>
</feature>
<evidence type="ECO:0000256" key="14">
    <source>
        <dbReference type="SAM" id="Phobius"/>
    </source>
</evidence>
<comment type="caution">
    <text evidence="15">The sequence shown here is derived from an EMBL/GenBank/DDBJ whole genome shotgun (WGS) entry which is preliminary data.</text>
</comment>
<keyword evidence="9 14" id="KW-0472">Membrane</keyword>
<protein>
    <recommendedName>
        <fullName evidence="3">Glycerophosphocholine acyltransferase 1</fullName>
    </recommendedName>
</protein>
<keyword evidence="7 14" id="KW-1133">Transmembrane helix</keyword>
<comment type="subcellular location">
    <subcellularLocation>
        <location evidence="1">Membrane</location>
        <topology evidence="1">Multi-pass membrane protein</topology>
    </subcellularLocation>
</comment>
<keyword evidence="10" id="KW-0594">Phospholipid biosynthesis</keyword>
<reference evidence="15 16" key="1">
    <citation type="submission" date="2024-02" db="EMBL/GenBank/DDBJ databases">
        <authorList>
            <person name="Chen Y."/>
            <person name="Shah S."/>
            <person name="Dougan E. K."/>
            <person name="Thang M."/>
            <person name="Chan C."/>
        </authorList>
    </citation>
    <scope>NUCLEOTIDE SEQUENCE [LARGE SCALE GENOMIC DNA]</scope>
</reference>
<feature type="transmembrane region" description="Helical" evidence="14">
    <location>
        <begin position="174"/>
        <end position="194"/>
    </location>
</feature>
<feature type="transmembrane region" description="Helical" evidence="14">
    <location>
        <begin position="113"/>
        <end position="131"/>
    </location>
</feature>
<evidence type="ECO:0000256" key="5">
    <source>
        <dbReference type="ARBA" id="ARBA00022679"/>
    </source>
</evidence>
<evidence type="ECO:0000256" key="1">
    <source>
        <dbReference type="ARBA" id="ARBA00004141"/>
    </source>
</evidence>
<evidence type="ECO:0000256" key="8">
    <source>
        <dbReference type="ARBA" id="ARBA00023098"/>
    </source>
</evidence>
<evidence type="ECO:0000256" key="3">
    <source>
        <dbReference type="ARBA" id="ARBA00019082"/>
    </source>
</evidence>
<evidence type="ECO:0000256" key="4">
    <source>
        <dbReference type="ARBA" id="ARBA00022516"/>
    </source>
</evidence>
<feature type="transmembrane region" description="Helical" evidence="14">
    <location>
        <begin position="206"/>
        <end position="228"/>
    </location>
</feature>
<dbReference type="PANTHER" id="PTHR31201:SF1">
    <property type="entry name" value="GLYCEROPHOSPHOCHOLINE ACYLTRANSFERASE 1"/>
    <property type="match status" value="1"/>
</dbReference>
<feature type="region of interest" description="Disordered" evidence="13">
    <location>
        <begin position="1"/>
        <end position="40"/>
    </location>
</feature>
<feature type="transmembrane region" description="Helical" evidence="14">
    <location>
        <begin position="62"/>
        <end position="82"/>
    </location>
</feature>
<name>A0ABP0QL93_9DINO</name>
<organism evidence="15 16">
    <name type="scientific">Durusdinium trenchii</name>
    <dbReference type="NCBI Taxonomy" id="1381693"/>
    <lineage>
        <taxon>Eukaryota</taxon>
        <taxon>Sar</taxon>
        <taxon>Alveolata</taxon>
        <taxon>Dinophyceae</taxon>
        <taxon>Suessiales</taxon>
        <taxon>Symbiodiniaceae</taxon>
        <taxon>Durusdinium</taxon>
    </lineage>
</organism>
<proteinExistence type="inferred from homology"/>
<evidence type="ECO:0000256" key="2">
    <source>
        <dbReference type="ARBA" id="ARBA00006675"/>
    </source>
</evidence>
<evidence type="ECO:0000256" key="6">
    <source>
        <dbReference type="ARBA" id="ARBA00022692"/>
    </source>
</evidence>
<comment type="similarity">
    <text evidence="2">Belongs to the GPC1 family.</text>
</comment>
<evidence type="ECO:0000256" key="9">
    <source>
        <dbReference type="ARBA" id="ARBA00023136"/>
    </source>
</evidence>
<keyword evidence="5" id="KW-0808">Transferase</keyword>
<evidence type="ECO:0000256" key="11">
    <source>
        <dbReference type="ARBA" id="ARBA00023264"/>
    </source>
</evidence>
<keyword evidence="11" id="KW-1208">Phospholipid metabolism</keyword>
<dbReference type="Pfam" id="PF10998">
    <property type="entry name" value="DUF2838"/>
    <property type="match status" value="1"/>
</dbReference>
<dbReference type="PANTHER" id="PTHR31201">
    <property type="entry name" value="OS01G0585100 PROTEIN"/>
    <property type="match status" value="1"/>
</dbReference>
<evidence type="ECO:0000313" key="16">
    <source>
        <dbReference type="Proteomes" id="UP001642484"/>
    </source>
</evidence>